<evidence type="ECO:0000313" key="3">
    <source>
        <dbReference type="Proteomes" id="UP000054248"/>
    </source>
</evidence>
<proteinExistence type="predicted"/>
<dbReference type="Proteomes" id="UP000054248">
    <property type="component" value="Unassembled WGS sequence"/>
</dbReference>
<gene>
    <name evidence="2" type="ORF">M407DRAFT_154178</name>
</gene>
<evidence type="ECO:0000256" key="1">
    <source>
        <dbReference type="SAM" id="MobiDB-lite"/>
    </source>
</evidence>
<reference evidence="2 3" key="1">
    <citation type="submission" date="2014-04" db="EMBL/GenBank/DDBJ databases">
        <authorList>
            <consortium name="DOE Joint Genome Institute"/>
            <person name="Kuo A."/>
            <person name="Girlanda M."/>
            <person name="Perotto S."/>
            <person name="Kohler A."/>
            <person name="Nagy L.G."/>
            <person name="Floudas D."/>
            <person name="Copeland A."/>
            <person name="Barry K.W."/>
            <person name="Cichocki N."/>
            <person name="Veneault-Fourrey C."/>
            <person name="LaButti K."/>
            <person name="Lindquist E.A."/>
            <person name="Lipzen A."/>
            <person name="Lundell T."/>
            <person name="Morin E."/>
            <person name="Murat C."/>
            <person name="Sun H."/>
            <person name="Tunlid A."/>
            <person name="Henrissat B."/>
            <person name="Grigoriev I.V."/>
            <person name="Hibbett D.S."/>
            <person name="Martin F."/>
            <person name="Nordberg H.P."/>
            <person name="Cantor M.N."/>
            <person name="Hua S.X."/>
        </authorList>
    </citation>
    <scope>NUCLEOTIDE SEQUENCE [LARGE SCALE GENOMIC DNA]</scope>
    <source>
        <strain evidence="2 3">MUT 4182</strain>
    </source>
</reference>
<dbReference type="AlphaFoldDB" id="A0A0C3QQ04"/>
<dbReference type="EMBL" id="KN822972">
    <property type="protein sequence ID" value="KIO30471.1"/>
    <property type="molecule type" value="Genomic_DNA"/>
</dbReference>
<name>A0A0C3QQ04_9AGAM</name>
<accession>A0A0C3QQ04</accession>
<evidence type="ECO:0000313" key="2">
    <source>
        <dbReference type="EMBL" id="KIO30471.1"/>
    </source>
</evidence>
<feature type="region of interest" description="Disordered" evidence="1">
    <location>
        <begin position="77"/>
        <end position="103"/>
    </location>
</feature>
<organism evidence="2 3">
    <name type="scientific">Tulasnella calospora MUT 4182</name>
    <dbReference type="NCBI Taxonomy" id="1051891"/>
    <lineage>
        <taxon>Eukaryota</taxon>
        <taxon>Fungi</taxon>
        <taxon>Dikarya</taxon>
        <taxon>Basidiomycota</taxon>
        <taxon>Agaricomycotina</taxon>
        <taxon>Agaricomycetes</taxon>
        <taxon>Cantharellales</taxon>
        <taxon>Tulasnellaceae</taxon>
        <taxon>Tulasnella</taxon>
    </lineage>
</organism>
<sequence length="103" mass="11335">MDRRSGKSEIKLGVSMVDADDVNLVDVVVITARIEEGARTENNCTAHLFDGRRAHGMMTRVLQSVGEVLLRALNARRLGHPGQTNQARPPREGRTNSGFVVRV</sequence>
<keyword evidence="3" id="KW-1185">Reference proteome</keyword>
<dbReference type="HOGENOM" id="CLU_2265698_0_0_1"/>
<protein>
    <submittedName>
        <fullName evidence="2">Uncharacterized protein</fullName>
    </submittedName>
</protein>
<reference evidence="3" key="2">
    <citation type="submission" date="2015-01" db="EMBL/GenBank/DDBJ databases">
        <title>Evolutionary Origins and Diversification of the Mycorrhizal Mutualists.</title>
        <authorList>
            <consortium name="DOE Joint Genome Institute"/>
            <consortium name="Mycorrhizal Genomics Consortium"/>
            <person name="Kohler A."/>
            <person name="Kuo A."/>
            <person name="Nagy L.G."/>
            <person name="Floudas D."/>
            <person name="Copeland A."/>
            <person name="Barry K.W."/>
            <person name="Cichocki N."/>
            <person name="Veneault-Fourrey C."/>
            <person name="LaButti K."/>
            <person name="Lindquist E.A."/>
            <person name="Lipzen A."/>
            <person name="Lundell T."/>
            <person name="Morin E."/>
            <person name="Murat C."/>
            <person name="Riley R."/>
            <person name="Ohm R."/>
            <person name="Sun H."/>
            <person name="Tunlid A."/>
            <person name="Henrissat B."/>
            <person name="Grigoriev I.V."/>
            <person name="Hibbett D.S."/>
            <person name="Martin F."/>
        </authorList>
    </citation>
    <scope>NUCLEOTIDE SEQUENCE [LARGE SCALE GENOMIC DNA]</scope>
    <source>
        <strain evidence="3">MUT 4182</strain>
    </source>
</reference>